<name>A0ABR8A7F1_9CYAN</name>
<organism evidence="2 3">
    <name type="scientific">Calothrix parietina FACHB-288</name>
    <dbReference type="NCBI Taxonomy" id="2692896"/>
    <lineage>
        <taxon>Bacteria</taxon>
        <taxon>Bacillati</taxon>
        <taxon>Cyanobacteriota</taxon>
        <taxon>Cyanophyceae</taxon>
        <taxon>Nostocales</taxon>
        <taxon>Calotrichaceae</taxon>
        <taxon>Calothrix</taxon>
    </lineage>
</organism>
<proteinExistence type="predicted"/>
<gene>
    <name evidence="2" type="ORF">H6G24_10505</name>
</gene>
<feature type="chain" id="PRO_5045479187" evidence="1">
    <location>
        <begin position="23"/>
        <end position="85"/>
    </location>
</feature>
<evidence type="ECO:0000256" key="1">
    <source>
        <dbReference type="SAM" id="SignalP"/>
    </source>
</evidence>
<evidence type="ECO:0000313" key="2">
    <source>
        <dbReference type="EMBL" id="MBD2195921.1"/>
    </source>
</evidence>
<protein>
    <submittedName>
        <fullName evidence="2">Uncharacterized protein</fullName>
    </submittedName>
</protein>
<feature type="signal peptide" evidence="1">
    <location>
        <begin position="1"/>
        <end position="22"/>
    </location>
</feature>
<keyword evidence="3" id="KW-1185">Reference proteome</keyword>
<reference evidence="2 3" key="1">
    <citation type="journal article" date="2020" name="ISME J.">
        <title>Comparative genomics reveals insights into cyanobacterial evolution and habitat adaptation.</title>
        <authorList>
            <person name="Chen M.Y."/>
            <person name="Teng W.K."/>
            <person name="Zhao L."/>
            <person name="Hu C.X."/>
            <person name="Zhou Y.K."/>
            <person name="Han B.P."/>
            <person name="Song L.R."/>
            <person name="Shu W.S."/>
        </authorList>
    </citation>
    <scope>NUCLEOTIDE SEQUENCE [LARGE SCALE GENOMIC DNA]</scope>
    <source>
        <strain evidence="2 3">FACHB-288</strain>
    </source>
</reference>
<comment type="caution">
    <text evidence="2">The sequence shown here is derived from an EMBL/GenBank/DDBJ whole genome shotgun (WGS) entry which is preliminary data.</text>
</comment>
<keyword evidence="1" id="KW-0732">Signal</keyword>
<accession>A0ABR8A7F1</accession>
<dbReference type="RefSeq" id="WP_190547722.1">
    <property type="nucleotide sequence ID" value="NZ_CAWPNO010000035.1"/>
</dbReference>
<dbReference type="Proteomes" id="UP000658514">
    <property type="component" value="Unassembled WGS sequence"/>
</dbReference>
<dbReference type="EMBL" id="JACJQH010000013">
    <property type="protein sequence ID" value="MBD2195921.1"/>
    <property type="molecule type" value="Genomic_DNA"/>
</dbReference>
<sequence>MNRFASLIIAGTIASIATLAIAQTTDANTCTIYQNCQYRTFDTYQPQIQSSVNKNIYKTSILSVFIILVTTKIANTALESWLNKS</sequence>
<evidence type="ECO:0000313" key="3">
    <source>
        <dbReference type="Proteomes" id="UP000658514"/>
    </source>
</evidence>